<dbReference type="EC" id="2.5.1.78" evidence="3 7"/>
<dbReference type="NCBIfam" id="TIGR00114">
    <property type="entry name" value="lumazine-synth"/>
    <property type="match status" value="1"/>
</dbReference>
<evidence type="ECO:0000256" key="3">
    <source>
        <dbReference type="ARBA" id="ARBA00012664"/>
    </source>
</evidence>
<gene>
    <name evidence="7" type="primary">ribH</name>
    <name evidence="8" type="ORF">SAMN05421637_0197</name>
</gene>
<evidence type="ECO:0000256" key="2">
    <source>
        <dbReference type="ARBA" id="ARBA00007424"/>
    </source>
</evidence>
<dbReference type="GO" id="GO:0009349">
    <property type="term" value="C:riboflavin synthase complex"/>
    <property type="evidence" value="ECO:0007669"/>
    <property type="project" value="UniProtKB-UniRule"/>
</dbReference>
<feature type="binding site" evidence="7">
    <location>
        <begin position="84"/>
        <end position="85"/>
    </location>
    <ligand>
        <name>(2S)-2-hydroxy-3-oxobutyl phosphate</name>
        <dbReference type="ChEBI" id="CHEBI:58830"/>
    </ligand>
</feature>
<dbReference type="eggNOG" id="COG0054">
    <property type="taxonomic scope" value="Bacteria"/>
</dbReference>
<dbReference type="GO" id="GO:0009231">
    <property type="term" value="P:riboflavin biosynthetic process"/>
    <property type="evidence" value="ECO:0007669"/>
    <property type="project" value="UniProtKB-UniRule"/>
</dbReference>
<feature type="active site" description="Proton donor" evidence="7">
    <location>
        <position position="87"/>
    </location>
</feature>
<evidence type="ECO:0000313" key="8">
    <source>
        <dbReference type="EMBL" id="SEI85494.1"/>
    </source>
</evidence>
<dbReference type="AlphaFoldDB" id="A0A1H6U4P7"/>
<evidence type="ECO:0000256" key="4">
    <source>
        <dbReference type="ARBA" id="ARBA00022619"/>
    </source>
</evidence>
<dbReference type="HAMAP" id="MF_00178">
    <property type="entry name" value="Lumazine_synth"/>
    <property type="match status" value="1"/>
</dbReference>
<dbReference type="OrthoDB" id="9809709at2"/>
<feature type="binding site" evidence="7">
    <location>
        <position position="25"/>
    </location>
    <ligand>
        <name>5-amino-6-(D-ribitylamino)uracil</name>
        <dbReference type="ChEBI" id="CHEBI:15934"/>
    </ligand>
</feature>
<organism evidence="8 9">
    <name type="scientific">Demequina mangrovi</name>
    <dbReference type="NCBI Taxonomy" id="1043493"/>
    <lineage>
        <taxon>Bacteria</taxon>
        <taxon>Bacillati</taxon>
        <taxon>Actinomycetota</taxon>
        <taxon>Actinomycetes</taxon>
        <taxon>Micrococcales</taxon>
        <taxon>Demequinaceae</taxon>
        <taxon>Demequina</taxon>
    </lineage>
</organism>
<keyword evidence="9" id="KW-1185">Reference proteome</keyword>
<dbReference type="PANTHER" id="PTHR21058">
    <property type="entry name" value="6,7-DIMETHYL-8-RIBITYLLUMAZINE SYNTHASE DMRL SYNTHASE LUMAZINE SYNTHASE"/>
    <property type="match status" value="1"/>
</dbReference>
<dbReference type="STRING" id="1043493.SAMN05421637_0197"/>
<comment type="function">
    <text evidence="7">Catalyzes the formation of 6,7-dimethyl-8-ribityllumazine by condensation of 5-amino-6-(D-ribitylamino)uracil with 3,4-dihydroxy-2-butanone 4-phosphate. This is the penultimate step in the biosynthesis of riboflavin.</text>
</comment>
<dbReference type="Gene3D" id="3.40.50.960">
    <property type="entry name" value="Lumazine/riboflavin synthase"/>
    <property type="match status" value="1"/>
</dbReference>
<comment type="similarity">
    <text evidence="2 7">Belongs to the DMRL synthase family.</text>
</comment>
<comment type="catalytic activity">
    <reaction evidence="6 7">
        <text>(2S)-2-hydroxy-3-oxobutyl phosphate + 5-amino-6-(D-ribitylamino)uracil = 6,7-dimethyl-8-(1-D-ribityl)lumazine + phosphate + 2 H2O + H(+)</text>
        <dbReference type="Rhea" id="RHEA:26152"/>
        <dbReference type="ChEBI" id="CHEBI:15377"/>
        <dbReference type="ChEBI" id="CHEBI:15378"/>
        <dbReference type="ChEBI" id="CHEBI:15934"/>
        <dbReference type="ChEBI" id="CHEBI:43474"/>
        <dbReference type="ChEBI" id="CHEBI:58201"/>
        <dbReference type="ChEBI" id="CHEBI:58830"/>
        <dbReference type="EC" id="2.5.1.78"/>
    </reaction>
</comment>
<dbReference type="InterPro" id="IPR002180">
    <property type="entry name" value="LS/RS"/>
</dbReference>
<proteinExistence type="inferred from homology"/>
<dbReference type="InterPro" id="IPR034964">
    <property type="entry name" value="LS"/>
</dbReference>
<evidence type="ECO:0000256" key="5">
    <source>
        <dbReference type="ARBA" id="ARBA00022679"/>
    </source>
</evidence>
<dbReference type="RefSeq" id="WP_042212142.1">
    <property type="nucleotide sequence ID" value="NZ_BBLU01000001.1"/>
</dbReference>
<name>A0A1H6U4P7_9MICO</name>
<dbReference type="SUPFAM" id="SSF52121">
    <property type="entry name" value="Lumazine synthase"/>
    <property type="match status" value="1"/>
</dbReference>
<dbReference type="EMBL" id="FNZI01000001">
    <property type="protein sequence ID" value="SEI85494.1"/>
    <property type="molecule type" value="Genomic_DNA"/>
</dbReference>
<feature type="binding site" evidence="7">
    <location>
        <begin position="79"/>
        <end position="81"/>
    </location>
    <ligand>
        <name>5-amino-6-(D-ribitylamino)uracil</name>
        <dbReference type="ChEBI" id="CHEBI:15934"/>
    </ligand>
</feature>
<dbReference type="UniPathway" id="UPA00275">
    <property type="reaction ID" value="UER00404"/>
</dbReference>
<dbReference type="GO" id="GO:0005829">
    <property type="term" value="C:cytosol"/>
    <property type="evidence" value="ECO:0007669"/>
    <property type="project" value="TreeGrafter"/>
</dbReference>
<accession>A0A1H6U4P7</accession>
<reference evidence="9" key="1">
    <citation type="submission" date="2016-10" db="EMBL/GenBank/DDBJ databases">
        <authorList>
            <person name="Varghese N."/>
        </authorList>
    </citation>
    <scope>NUCLEOTIDE SEQUENCE [LARGE SCALE GENOMIC DNA]</scope>
    <source>
        <strain evidence="9">DSM 24868</strain>
    </source>
</reference>
<keyword evidence="5 7" id="KW-0808">Transferase</keyword>
<evidence type="ECO:0000256" key="7">
    <source>
        <dbReference type="HAMAP-Rule" id="MF_00178"/>
    </source>
</evidence>
<dbReference type="CDD" id="cd09209">
    <property type="entry name" value="Lumazine_synthase-I"/>
    <property type="match status" value="1"/>
</dbReference>
<dbReference type="Pfam" id="PF00885">
    <property type="entry name" value="DMRL_synthase"/>
    <property type="match status" value="1"/>
</dbReference>
<dbReference type="InterPro" id="IPR036467">
    <property type="entry name" value="LS/RS_sf"/>
</dbReference>
<dbReference type="GO" id="GO:0000906">
    <property type="term" value="F:6,7-dimethyl-8-ribityllumazine synthase activity"/>
    <property type="evidence" value="ECO:0007669"/>
    <property type="project" value="UniProtKB-UniRule"/>
</dbReference>
<evidence type="ECO:0000256" key="6">
    <source>
        <dbReference type="ARBA" id="ARBA00048785"/>
    </source>
</evidence>
<evidence type="ECO:0000313" key="9">
    <source>
        <dbReference type="Proteomes" id="UP000183315"/>
    </source>
</evidence>
<feature type="binding site" evidence="7">
    <location>
        <position position="112"/>
    </location>
    <ligand>
        <name>5-amino-6-(D-ribitylamino)uracil</name>
        <dbReference type="ChEBI" id="CHEBI:15934"/>
    </ligand>
</feature>
<comment type="pathway">
    <text evidence="1 7">Cofactor biosynthesis; riboflavin biosynthesis; riboflavin from 2-hydroxy-3-oxobutyl phosphate and 5-amino-6-(D-ribitylamino)uracil: step 1/2.</text>
</comment>
<keyword evidence="4 7" id="KW-0686">Riboflavin biosynthesis</keyword>
<sequence length="154" mass="15541">MSGAGAPAVEVDASGMTVEIVASLWHTEVMDGLVAGAIRAAEAAGASYRVTRVPGAFELPVVAEALARKGADAIACLGVVIRGGTPHFEYVCDAVTRGLTDVARVHATPVGFGILTTDDDAQALDRAGLPGSSEDKGAEAVEAALATALVLRDL</sequence>
<protein>
    <recommendedName>
        <fullName evidence="3 7">6,7-dimethyl-8-ribityllumazine synthase</fullName>
        <shortName evidence="7">DMRL synthase</shortName>
        <shortName evidence="7">LS</shortName>
        <shortName evidence="7">Lumazine synthase</shortName>
        <ecNumber evidence="3 7">2.5.1.78</ecNumber>
    </recommendedName>
</protein>
<dbReference type="PANTHER" id="PTHR21058:SF0">
    <property type="entry name" value="6,7-DIMETHYL-8-RIBITYLLUMAZINE SYNTHASE"/>
    <property type="match status" value="1"/>
</dbReference>
<dbReference type="Proteomes" id="UP000183315">
    <property type="component" value="Unassembled WGS sequence"/>
</dbReference>
<evidence type="ECO:0000256" key="1">
    <source>
        <dbReference type="ARBA" id="ARBA00004917"/>
    </source>
</evidence>
<feature type="binding site" evidence="7">
    <location>
        <position position="126"/>
    </location>
    <ligand>
        <name>(2S)-2-hydroxy-3-oxobutyl phosphate</name>
        <dbReference type="ChEBI" id="CHEBI:58830"/>
    </ligand>
</feature>
<feature type="binding site" evidence="7">
    <location>
        <begin position="56"/>
        <end position="58"/>
    </location>
    <ligand>
        <name>5-amino-6-(D-ribitylamino)uracil</name>
        <dbReference type="ChEBI" id="CHEBI:15934"/>
    </ligand>
</feature>